<protein>
    <recommendedName>
        <fullName evidence="3">CCHC-type domain-containing protein</fullName>
    </recommendedName>
</protein>
<feature type="region of interest" description="Disordered" evidence="2">
    <location>
        <begin position="402"/>
        <end position="458"/>
    </location>
</feature>
<evidence type="ECO:0000313" key="4">
    <source>
        <dbReference type="EMBL" id="VDI43293.1"/>
    </source>
</evidence>
<dbReference type="Proteomes" id="UP000596742">
    <property type="component" value="Unassembled WGS sequence"/>
</dbReference>
<dbReference type="InterPro" id="IPR021109">
    <property type="entry name" value="Peptidase_aspartic_dom_sf"/>
</dbReference>
<dbReference type="InterPro" id="IPR001969">
    <property type="entry name" value="Aspartic_peptidase_AS"/>
</dbReference>
<dbReference type="GO" id="GO:0008270">
    <property type="term" value="F:zinc ion binding"/>
    <property type="evidence" value="ECO:0007669"/>
    <property type="project" value="UniProtKB-KW"/>
</dbReference>
<dbReference type="GO" id="GO:0006508">
    <property type="term" value="P:proteolysis"/>
    <property type="evidence" value="ECO:0007669"/>
    <property type="project" value="InterPro"/>
</dbReference>
<feature type="compositionally biased region" description="Basic and acidic residues" evidence="2">
    <location>
        <begin position="425"/>
        <end position="442"/>
    </location>
</feature>
<dbReference type="PROSITE" id="PS00141">
    <property type="entry name" value="ASP_PROTEASE"/>
    <property type="match status" value="1"/>
</dbReference>
<evidence type="ECO:0000259" key="3">
    <source>
        <dbReference type="PROSITE" id="PS50158"/>
    </source>
</evidence>
<dbReference type="GO" id="GO:0004190">
    <property type="term" value="F:aspartic-type endopeptidase activity"/>
    <property type="evidence" value="ECO:0007669"/>
    <property type="project" value="InterPro"/>
</dbReference>
<dbReference type="PROSITE" id="PS50158">
    <property type="entry name" value="ZF_CCHC"/>
    <property type="match status" value="1"/>
</dbReference>
<dbReference type="AlphaFoldDB" id="A0A8B6F1U8"/>
<organism evidence="4 5">
    <name type="scientific">Mytilus galloprovincialis</name>
    <name type="common">Mediterranean mussel</name>
    <dbReference type="NCBI Taxonomy" id="29158"/>
    <lineage>
        <taxon>Eukaryota</taxon>
        <taxon>Metazoa</taxon>
        <taxon>Spiralia</taxon>
        <taxon>Lophotrochozoa</taxon>
        <taxon>Mollusca</taxon>
        <taxon>Bivalvia</taxon>
        <taxon>Autobranchia</taxon>
        <taxon>Pteriomorphia</taxon>
        <taxon>Mytilida</taxon>
        <taxon>Mytiloidea</taxon>
        <taxon>Mytilidae</taxon>
        <taxon>Mytilinae</taxon>
        <taxon>Mytilus</taxon>
    </lineage>
</organism>
<evidence type="ECO:0000256" key="2">
    <source>
        <dbReference type="SAM" id="MobiDB-lite"/>
    </source>
</evidence>
<keyword evidence="1" id="KW-0863">Zinc-finger</keyword>
<dbReference type="GO" id="GO:0003676">
    <property type="term" value="F:nucleic acid binding"/>
    <property type="evidence" value="ECO:0007669"/>
    <property type="project" value="InterPro"/>
</dbReference>
<name>A0A8B6F1U8_MYTGA</name>
<dbReference type="OrthoDB" id="427129at2759"/>
<dbReference type="InterPro" id="IPR036875">
    <property type="entry name" value="Znf_CCHC_sf"/>
</dbReference>
<feature type="domain" description="CCHC-type" evidence="3">
    <location>
        <begin position="73"/>
        <end position="86"/>
    </location>
</feature>
<dbReference type="SUPFAM" id="SSF50630">
    <property type="entry name" value="Acid proteases"/>
    <property type="match status" value="1"/>
</dbReference>
<comment type="caution">
    <text evidence="4">The sequence shown here is derived from an EMBL/GenBank/DDBJ whole genome shotgun (WGS) entry which is preliminary data.</text>
</comment>
<sequence length="458" mass="52797">MTNRMSHVTTPCMTNPTTLTTLIIHSTIHHAENVVVHRRRNRQRPYWDQIEAEYQPAPTPTYVSQPSREPVICYRCGQPGHYAFACCVRLDHTRKACNFQQMNTEAKMYQQRQSSGDTEGLLGSPNEVTVVINGLQAAALLDTGSTVSTVSQSFHRQYLADSPIQTLNQILNIECADGQNMPYLGYISADLQLPELLGRTNTSNISTDSVKAICQLQHAQPYVQTLSMTTSKATDDPYLPSQHLVNIKMEQKQDTYLKDWIYWVDEHRKPRKEQLERSPWNTWFLNNYDKLKMVDGVLYRIIHDNGEQHKQLVLPEVCISKKRQKTHYDQKVKGAVLKPGDRVLVKTLAFDGKHKLADRWEDDPYRIISQPNCGIPVYVVQKENKEGRKRTLHRNLFLPIGDLPTVRDTDKEKKRPAPRQRRKKQPEEPTKSEGNSENRTTDEVSDEESEQEYGYYDT</sequence>
<evidence type="ECO:0000256" key="1">
    <source>
        <dbReference type="PROSITE-ProRule" id="PRU00047"/>
    </source>
</evidence>
<dbReference type="EMBL" id="UYJE01006129">
    <property type="protein sequence ID" value="VDI43293.1"/>
    <property type="molecule type" value="Genomic_DNA"/>
</dbReference>
<gene>
    <name evidence="4" type="ORF">MGAL_10B009665</name>
</gene>
<dbReference type="Pfam" id="PF00098">
    <property type="entry name" value="zf-CCHC"/>
    <property type="match status" value="1"/>
</dbReference>
<evidence type="ECO:0000313" key="5">
    <source>
        <dbReference type="Proteomes" id="UP000596742"/>
    </source>
</evidence>
<proteinExistence type="predicted"/>
<accession>A0A8B6F1U8</accession>
<reference evidence="4" key="1">
    <citation type="submission" date="2018-11" db="EMBL/GenBank/DDBJ databases">
        <authorList>
            <person name="Alioto T."/>
            <person name="Alioto T."/>
        </authorList>
    </citation>
    <scope>NUCLEOTIDE SEQUENCE</scope>
</reference>
<keyword evidence="5" id="KW-1185">Reference proteome</keyword>
<dbReference type="SUPFAM" id="SSF57756">
    <property type="entry name" value="Retrovirus zinc finger-like domains"/>
    <property type="match status" value="1"/>
</dbReference>
<feature type="compositionally biased region" description="Basic and acidic residues" evidence="2">
    <location>
        <begin position="405"/>
        <end position="415"/>
    </location>
</feature>
<keyword evidence="1" id="KW-0479">Metal-binding</keyword>
<keyword evidence="1" id="KW-0862">Zinc</keyword>
<dbReference type="InterPro" id="IPR001878">
    <property type="entry name" value="Znf_CCHC"/>
</dbReference>